<dbReference type="Proteomes" id="UP000001449">
    <property type="component" value="Chromosome 1"/>
</dbReference>
<dbReference type="PaxDb" id="35128-Thaps1599"/>
<name>B8BRE7_THAPS</name>
<organism evidence="1 2">
    <name type="scientific">Thalassiosira pseudonana</name>
    <name type="common">Marine diatom</name>
    <name type="synonym">Cyclotella nana</name>
    <dbReference type="NCBI Taxonomy" id="35128"/>
    <lineage>
        <taxon>Eukaryota</taxon>
        <taxon>Sar</taxon>
        <taxon>Stramenopiles</taxon>
        <taxon>Ochrophyta</taxon>
        <taxon>Bacillariophyta</taxon>
        <taxon>Coscinodiscophyceae</taxon>
        <taxon>Thalassiosirophycidae</taxon>
        <taxon>Thalassiosirales</taxon>
        <taxon>Thalassiosiraceae</taxon>
        <taxon>Thalassiosira</taxon>
    </lineage>
</organism>
<reference evidence="1 2" key="1">
    <citation type="journal article" date="2004" name="Science">
        <title>The genome of the diatom Thalassiosira pseudonana: ecology, evolution, and metabolism.</title>
        <authorList>
            <person name="Armbrust E.V."/>
            <person name="Berges J.A."/>
            <person name="Bowler C."/>
            <person name="Green B.R."/>
            <person name="Martinez D."/>
            <person name="Putnam N.H."/>
            <person name="Zhou S."/>
            <person name="Allen A.E."/>
            <person name="Apt K.E."/>
            <person name="Bechner M."/>
            <person name="Brzezinski M.A."/>
            <person name="Chaal B.K."/>
            <person name="Chiovitti A."/>
            <person name="Davis A.K."/>
            <person name="Demarest M.S."/>
            <person name="Detter J.C."/>
            <person name="Glavina T."/>
            <person name="Goodstein D."/>
            <person name="Hadi M.Z."/>
            <person name="Hellsten U."/>
            <person name="Hildebrand M."/>
            <person name="Jenkins B.D."/>
            <person name="Jurka J."/>
            <person name="Kapitonov V.V."/>
            <person name="Kroger N."/>
            <person name="Lau W.W."/>
            <person name="Lane T.W."/>
            <person name="Larimer F.W."/>
            <person name="Lippmeier J.C."/>
            <person name="Lucas S."/>
            <person name="Medina M."/>
            <person name="Montsant A."/>
            <person name="Obornik M."/>
            <person name="Parker M.S."/>
            <person name="Palenik B."/>
            <person name="Pazour G.J."/>
            <person name="Richardson P.M."/>
            <person name="Rynearson T.A."/>
            <person name="Saito M.A."/>
            <person name="Schwartz D.C."/>
            <person name="Thamatrakoln K."/>
            <person name="Valentin K."/>
            <person name="Vardi A."/>
            <person name="Wilkerson F.P."/>
            <person name="Rokhsar D.S."/>
        </authorList>
    </citation>
    <scope>NUCLEOTIDE SEQUENCE [LARGE SCALE GENOMIC DNA]</scope>
    <source>
        <strain evidence="1 2">CCMP1335</strain>
    </source>
</reference>
<evidence type="ECO:0000313" key="2">
    <source>
        <dbReference type="Proteomes" id="UP000001449"/>
    </source>
</evidence>
<protein>
    <submittedName>
        <fullName evidence="1">Uncharacterized protein</fullName>
    </submittedName>
</protein>
<reference evidence="1 2" key="2">
    <citation type="journal article" date="2008" name="Nature">
        <title>The Phaeodactylum genome reveals the evolutionary history of diatom genomes.</title>
        <authorList>
            <person name="Bowler C."/>
            <person name="Allen A.E."/>
            <person name="Badger J.H."/>
            <person name="Grimwood J."/>
            <person name="Jabbari K."/>
            <person name="Kuo A."/>
            <person name="Maheswari U."/>
            <person name="Martens C."/>
            <person name="Maumus F."/>
            <person name="Otillar R.P."/>
            <person name="Rayko E."/>
            <person name="Salamov A."/>
            <person name="Vandepoele K."/>
            <person name="Beszteri B."/>
            <person name="Gruber A."/>
            <person name="Heijde M."/>
            <person name="Katinka M."/>
            <person name="Mock T."/>
            <person name="Valentin K."/>
            <person name="Verret F."/>
            <person name="Berges J.A."/>
            <person name="Brownlee C."/>
            <person name="Cadoret J.P."/>
            <person name="Chiovitti A."/>
            <person name="Choi C.J."/>
            <person name="Coesel S."/>
            <person name="De Martino A."/>
            <person name="Detter J.C."/>
            <person name="Durkin C."/>
            <person name="Falciatore A."/>
            <person name="Fournet J."/>
            <person name="Haruta M."/>
            <person name="Huysman M.J."/>
            <person name="Jenkins B.D."/>
            <person name="Jiroutova K."/>
            <person name="Jorgensen R.E."/>
            <person name="Joubert Y."/>
            <person name="Kaplan A."/>
            <person name="Kroger N."/>
            <person name="Kroth P.G."/>
            <person name="La Roche J."/>
            <person name="Lindquist E."/>
            <person name="Lommer M."/>
            <person name="Martin-Jezequel V."/>
            <person name="Lopez P.J."/>
            <person name="Lucas S."/>
            <person name="Mangogna M."/>
            <person name="McGinnis K."/>
            <person name="Medlin L.K."/>
            <person name="Montsant A."/>
            <person name="Oudot-Le Secq M.P."/>
            <person name="Napoli C."/>
            <person name="Obornik M."/>
            <person name="Parker M.S."/>
            <person name="Petit J.L."/>
            <person name="Porcel B.M."/>
            <person name="Poulsen N."/>
            <person name="Robison M."/>
            <person name="Rychlewski L."/>
            <person name="Rynearson T.A."/>
            <person name="Schmutz J."/>
            <person name="Shapiro H."/>
            <person name="Siaut M."/>
            <person name="Stanley M."/>
            <person name="Sussman M.R."/>
            <person name="Taylor A.R."/>
            <person name="Vardi A."/>
            <person name="von Dassow P."/>
            <person name="Vyverman W."/>
            <person name="Willis A."/>
            <person name="Wyrwicz L.S."/>
            <person name="Rokhsar D.S."/>
            <person name="Weissenbach J."/>
            <person name="Armbrust E.V."/>
            <person name="Green B.R."/>
            <person name="Van de Peer Y."/>
            <person name="Grigoriev I.V."/>
        </authorList>
    </citation>
    <scope>NUCLEOTIDE SEQUENCE [LARGE SCALE GENOMIC DNA]</scope>
    <source>
        <strain evidence="1 2">CCMP1335</strain>
    </source>
</reference>
<dbReference type="RefSeq" id="XP_002286306.1">
    <property type="nucleotide sequence ID" value="XM_002286270.1"/>
</dbReference>
<dbReference type="KEGG" id="tps:THAPSDRAFT_1599"/>
<dbReference type="HOGENOM" id="CLU_1351307_0_0_1"/>
<gene>
    <name evidence="1" type="ORF">THAPSDRAFT_1599</name>
</gene>
<dbReference type="GeneID" id="7443148"/>
<sequence>MSSTSERNVKTAGIDIKASIKYWIFDIIVLSIIISTGRSLFTNPSEAGVVVDLEEEVVNKNNQESMPNKHRTQTQTFQVGDLVLVYAPEINQLAFPARVAKVVRSHDGTTMNYDVQQGFAGRTYTVDSTKLRVPIPFEDNTPAICEFDQGQFVSCVVVSKEDVGPNPFGGLYAVSYKRNGAVEFAVRPYLSIQRIVDTEKAEL</sequence>
<evidence type="ECO:0000313" key="1">
    <source>
        <dbReference type="EMBL" id="EED95947.1"/>
    </source>
</evidence>
<dbReference type="AlphaFoldDB" id="B8BRE7"/>
<proteinExistence type="predicted"/>
<dbReference type="EMBL" id="CM000638">
    <property type="protein sequence ID" value="EED95947.1"/>
    <property type="molecule type" value="Genomic_DNA"/>
</dbReference>
<keyword evidence="2" id="KW-1185">Reference proteome</keyword>
<accession>B8BRE7</accession>
<dbReference type="InParanoid" id="B8BRE7"/>